<reference evidence="1 2" key="1">
    <citation type="submission" date="2016-10" db="EMBL/GenBank/DDBJ databases">
        <authorList>
            <person name="de Groot N.N."/>
        </authorList>
    </citation>
    <scope>NUCLEOTIDE SEQUENCE [LARGE SCALE GENOMIC DNA]</scope>
    <source>
        <strain evidence="1 2">DSM 23142</strain>
    </source>
</reference>
<organism evidence="1 2">
    <name type="scientific">Microbacterium pygmaeum</name>
    <dbReference type="NCBI Taxonomy" id="370764"/>
    <lineage>
        <taxon>Bacteria</taxon>
        <taxon>Bacillati</taxon>
        <taxon>Actinomycetota</taxon>
        <taxon>Actinomycetes</taxon>
        <taxon>Micrococcales</taxon>
        <taxon>Microbacteriaceae</taxon>
        <taxon>Microbacterium</taxon>
    </lineage>
</organism>
<dbReference type="STRING" id="370764.SAMN04489810_0863"/>
<evidence type="ECO:0008006" key="3">
    <source>
        <dbReference type="Google" id="ProtNLM"/>
    </source>
</evidence>
<dbReference type="Proteomes" id="UP000199009">
    <property type="component" value="Chromosome I"/>
</dbReference>
<gene>
    <name evidence="1" type="ORF">SAMN04489810_0863</name>
</gene>
<accession>A0A1G7VWM6</accession>
<evidence type="ECO:0000313" key="1">
    <source>
        <dbReference type="EMBL" id="SDG63948.1"/>
    </source>
</evidence>
<evidence type="ECO:0000313" key="2">
    <source>
        <dbReference type="Proteomes" id="UP000199009"/>
    </source>
</evidence>
<dbReference type="EMBL" id="LT629692">
    <property type="protein sequence ID" value="SDG63948.1"/>
    <property type="molecule type" value="Genomic_DNA"/>
</dbReference>
<protein>
    <recommendedName>
        <fullName evidence="3">DUF4352 domain-containing protein</fullName>
    </recommendedName>
</protein>
<name>A0A1G7VWM6_9MICO</name>
<dbReference type="RefSeq" id="WP_091486931.1">
    <property type="nucleotide sequence ID" value="NZ_LT629692.1"/>
</dbReference>
<proteinExistence type="predicted"/>
<dbReference type="OrthoDB" id="5071143at2"/>
<keyword evidence="2" id="KW-1185">Reference proteome</keyword>
<dbReference type="AlphaFoldDB" id="A0A1G7VWM6"/>
<sequence>MTSDGGAPAPRQRFRWLRAATDRVPTRWFAALGTAVFLAATAAFGGLATAAVPSPAVIEAGDEHRNDEFALTIERAVLLDDFPEAGAVVDPEENERVLAVQIAIENRWTEPIWFTPSAAAQSLRIDEVAGVPVESVARYDDATTSPWLQPGVPAELVVTWILDAGDLSDGDLLHLTVNDLSLYTGSFITTGQTWEDPVPAATLTLVVTDAGMGS</sequence>